<dbReference type="Proteomes" id="UP000030758">
    <property type="component" value="Unassembled WGS sequence"/>
</dbReference>
<dbReference type="Proteomes" id="UP000030764">
    <property type="component" value="Unassembled WGS sequence"/>
</dbReference>
<evidence type="ECO:0000313" key="3">
    <source>
        <dbReference type="Proteomes" id="UP000030764"/>
    </source>
</evidence>
<reference evidence="2 3" key="1">
    <citation type="journal article" date="2014" name="Nat. Genet.">
        <title>Genome and transcriptome of the porcine whipworm Trichuris suis.</title>
        <authorList>
            <person name="Jex A.R."/>
            <person name="Nejsum P."/>
            <person name="Schwarz E.M."/>
            <person name="Hu L."/>
            <person name="Young N.D."/>
            <person name="Hall R.S."/>
            <person name="Korhonen P.K."/>
            <person name="Liao S."/>
            <person name="Thamsborg S."/>
            <person name="Xia J."/>
            <person name="Xu P."/>
            <person name="Wang S."/>
            <person name="Scheerlinck J.P."/>
            <person name="Hofmann A."/>
            <person name="Sternberg P.W."/>
            <person name="Wang J."/>
            <person name="Gasser R.B."/>
        </authorList>
    </citation>
    <scope>NUCLEOTIDE SEQUENCE [LARGE SCALE GENOMIC DNA]</scope>
    <source>
        <strain evidence="2">DCEP-RM93F</strain>
        <strain evidence="1">DCEP-RM93M</strain>
    </source>
</reference>
<keyword evidence="3" id="KW-1185">Reference proteome</keyword>
<proteinExistence type="predicted"/>
<gene>
    <name evidence="1" type="ORF">M513_04556</name>
    <name evidence="2" type="ORF">M514_04556</name>
</gene>
<dbReference type="AlphaFoldDB" id="A0A085NIE4"/>
<accession>A0A085NIE4</accession>
<name>A0A085NIE4_9BILA</name>
<protein>
    <submittedName>
        <fullName evidence="2">Uncharacterized protein</fullName>
    </submittedName>
</protein>
<evidence type="ECO:0000313" key="1">
    <source>
        <dbReference type="EMBL" id="KFD54611.1"/>
    </source>
</evidence>
<dbReference type="EMBL" id="KL367497">
    <property type="protein sequence ID" value="KFD69240.1"/>
    <property type="molecule type" value="Genomic_DNA"/>
</dbReference>
<sequence length="120" mass="13936">MHAERLKLHKSIESSLAKPSITLRQWFYKLTVLSVCDYLSRTHCGVVAANKMYRKDHALMQTHILRHSDDVKTGQQRKWDEESRHRLQAAQQDVALARRDIATFKAKDQKEIVACTPIHT</sequence>
<dbReference type="EMBL" id="KL363206">
    <property type="protein sequence ID" value="KFD54611.1"/>
    <property type="molecule type" value="Genomic_DNA"/>
</dbReference>
<evidence type="ECO:0000313" key="2">
    <source>
        <dbReference type="EMBL" id="KFD69240.1"/>
    </source>
</evidence>
<organism evidence="2">
    <name type="scientific">Trichuris suis</name>
    <name type="common">pig whipworm</name>
    <dbReference type="NCBI Taxonomy" id="68888"/>
    <lineage>
        <taxon>Eukaryota</taxon>
        <taxon>Metazoa</taxon>
        <taxon>Ecdysozoa</taxon>
        <taxon>Nematoda</taxon>
        <taxon>Enoplea</taxon>
        <taxon>Dorylaimia</taxon>
        <taxon>Trichinellida</taxon>
        <taxon>Trichuridae</taxon>
        <taxon>Trichuris</taxon>
    </lineage>
</organism>